<evidence type="ECO:0000256" key="1">
    <source>
        <dbReference type="ARBA" id="ARBA00023015"/>
    </source>
</evidence>
<dbReference type="SUPFAM" id="SSF46894">
    <property type="entry name" value="C-terminal effector domain of the bipartite response regulators"/>
    <property type="match status" value="1"/>
</dbReference>
<dbReference type="OrthoDB" id="9802186at2"/>
<dbReference type="InterPro" id="IPR011006">
    <property type="entry name" value="CheY-like_superfamily"/>
</dbReference>
<evidence type="ECO:0000259" key="5">
    <source>
        <dbReference type="PROSITE" id="PS50043"/>
    </source>
</evidence>
<evidence type="ECO:0000256" key="3">
    <source>
        <dbReference type="ARBA" id="ARBA00023163"/>
    </source>
</evidence>
<dbReference type="PANTHER" id="PTHR44688:SF16">
    <property type="entry name" value="DNA-BINDING TRANSCRIPTIONAL ACTIVATOR DEVR_DOSR"/>
    <property type="match status" value="1"/>
</dbReference>
<dbReference type="RefSeq" id="WP_074771565.1">
    <property type="nucleotide sequence ID" value="NZ_FNKP01000003.1"/>
</dbReference>
<dbReference type="PROSITE" id="PS50110">
    <property type="entry name" value="RESPONSE_REGULATORY"/>
    <property type="match status" value="1"/>
</dbReference>
<dbReference type="InterPro" id="IPR000792">
    <property type="entry name" value="Tscrpt_reg_LuxR_C"/>
</dbReference>
<dbReference type="InterPro" id="IPR036388">
    <property type="entry name" value="WH-like_DNA-bd_sf"/>
</dbReference>
<dbReference type="SMART" id="SM00448">
    <property type="entry name" value="REC"/>
    <property type="match status" value="1"/>
</dbReference>
<dbReference type="Pfam" id="PF00196">
    <property type="entry name" value="GerE"/>
    <property type="match status" value="1"/>
</dbReference>
<dbReference type="SMART" id="SM00421">
    <property type="entry name" value="HTH_LUXR"/>
    <property type="match status" value="1"/>
</dbReference>
<keyword evidence="8" id="KW-1185">Reference proteome</keyword>
<keyword evidence="2" id="KW-0238">DNA-binding</keyword>
<accession>A0A1H1JGV2</accession>
<dbReference type="GO" id="GO:0000160">
    <property type="term" value="P:phosphorelay signal transduction system"/>
    <property type="evidence" value="ECO:0007669"/>
    <property type="project" value="InterPro"/>
</dbReference>
<feature type="modified residue" description="4-aspartylphosphate" evidence="4">
    <location>
        <position position="56"/>
    </location>
</feature>
<dbReference type="PROSITE" id="PS50043">
    <property type="entry name" value="HTH_LUXR_2"/>
    <property type="match status" value="1"/>
</dbReference>
<keyword evidence="4" id="KW-0597">Phosphoprotein</keyword>
<dbReference type="InterPro" id="IPR016032">
    <property type="entry name" value="Sig_transdc_resp-reg_C-effctor"/>
</dbReference>
<evidence type="ECO:0000313" key="8">
    <source>
        <dbReference type="Proteomes" id="UP000183487"/>
    </source>
</evidence>
<dbReference type="CDD" id="cd17537">
    <property type="entry name" value="REC_FixJ"/>
    <property type="match status" value="1"/>
</dbReference>
<proteinExistence type="predicted"/>
<reference evidence="8" key="1">
    <citation type="submission" date="2016-10" db="EMBL/GenBank/DDBJ databases">
        <authorList>
            <person name="Varghese N."/>
        </authorList>
    </citation>
    <scope>NUCLEOTIDE SEQUENCE [LARGE SCALE GENOMIC DNA]</scope>
    <source>
        <strain evidence="8">GAS106B</strain>
    </source>
</reference>
<evidence type="ECO:0000256" key="4">
    <source>
        <dbReference type="PROSITE-ProRule" id="PRU00169"/>
    </source>
</evidence>
<dbReference type="InterPro" id="IPR001789">
    <property type="entry name" value="Sig_transdc_resp-reg_receiver"/>
</dbReference>
<dbReference type="GO" id="GO:0003677">
    <property type="term" value="F:DNA binding"/>
    <property type="evidence" value="ECO:0007669"/>
    <property type="project" value="UniProtKB-KW"/>
</dbReference>
<evidence type="ECO:0000313" key="7">
    <source>
        <dbReference type="EMBL" id="SDR49174.1"/>
    </source>
</evidence>
<dbReference type="AlphaFoldDB" id="A0A1H1JGV2"/>
<dbReference type="Pfam" id="PF00072">
    <property type="entry name" value="Response_reg"/>
    <property type="match status" value="1"/>
</dbReference>
<protein>
    <submittedName>
        <fullName evidence="7">Two component transcriptional regulator, LuxR family</fullName>
    </submittedName>
</protein>
<evidence type="ECO:0000256" key="2">
    <source>
        <dbReference type="ARBA" id="ARBA00023125"/>
    </source>
</evidence>
<dbReference type="SUPFAM" id="SSF52172">
    <property type="entry name" value="CheY-like"/>
    <property type="match status" value="1"/>
</dbReference>
<dbReference type="PROSITE" id="PS00622">
    <property type="entry name" value="HTH_LUXR_1"/>
    <property type="match status" value="1"/>
</dbReference>
<dbReference type="PRINTS" id="PR00038">
    <property type="entry name" value="HTHLUXR"/>
</dbReference>
<sequence>MEKPVPIIFIVDDDISVRESLELLMVSVGWQPVTFASAQMFLAYPRARVPNCLVLDVSLPDLSGLDLQRLIGAERADMPIVFITGNGDVPMTVQAMKAGAVDFLTKPFSDDALLSAVTHALERSAAALADEAQLCELREGYESLTPREREVMAFVVAGRLNKQVGGELGISEITVKAHRGNVMRKMKASSLPELVIMAARLHLSVEPTR</sequence>
<organism evidence="7 8">
    <name type="scientific">Paraburkholderia fungorum</name>
    <dbReference type="NCBI Taxonomy" id="134537"/>
    <lineage>
        <taxon>Bacteria</taxon>
        <taxon>Pseudomonadati</taxon>
        <taxon>Pseudomonadota</taxon>
        <taxon>Betaproteobacteria</taxon>
        <taxon>Burkholderiales</taxon>
        <taxon>Burkholderiaceae</taxon>
        <taxon>Paraburkholderia</taxon>
    </lineage>
</organism>
<name>A0A1H1JGV2_9BURK</name>
<dbReference type="PANTHER" id="PTHR44688">
    <property type="entry name" value="DNA-BINDING TRANSCRIPTIONAL ACTIVATOR DEVR_DOSR"/>
    <property type="match status" value="1"/>
</dbReference>
<dbReference type="Proteomes" id="UP000183487">
    <property type="component" value="Unassembled WGS sequence"/>
</dbReference>
<feature type="domain" description="HTH luxR-type" evidence="5">
    <location>
        <begin position="137"/>
        <end position="202"/>
    </location>
</feature>
<keyword evidence="1" id="KW-0805">Transcription regulation</keyword>
<dbReference type="GO" id="GO:0006355">
    <property type="term" value="P:regulation of DNA-templated transcription"/>
    <property type="evidence" value="ECO:0007669"/>
    <property type="project" value="InterPro"/>
</dbReference>
<gene>
    <name evidence="7" type="ORF">SAMN05443245_6356</name>
</gene>
<dbReference type="Gene3D" id="1.10.10.10">
    <property type="entry name" value="Winged helix-like DNA-binding domain superfamily/Winged helix DNA-binding domain"/>
    <property type="match status" value="1"/>
</dbReference>
<evidence type="ECO:0000259" key="6">
    <source>
        <dbReference type="PROSITE" id="PS50110"/>
    </source>
</evidence>
<feature type="domain" description="Response regulatory" evidence="6">
    <location>
        <begin position="7"/>
        <end position="121"/>
    </location>
</feature>
<keyword evidence="3" id="KW-0804">Transcription</keyword>
<dbReference type="EMBL" id="FNKP01000003">
    <property type="protein sequence ID" value="SDR49174.1"/>
    <property type="molecule type" value="Genomic_DNA"/>
</dbReference>
<dbReference type="Gene3D" id="3.40.50.2300">
    <property type="match status" value="1"/>
</dbReference>
<dbReference type="CDD" id="cd06170">
    <property type="entry name" value="LuxR_C_like"/>
    <property type="match status" value="1"/>
</dbReference>